<name>A0A7K4HQ98_9EURY</name>
<proteinExistence type="predicted"/>
<evidence type="ECO:0000313" key="2">
    <source>
        <dbReference type="EMBL" id="NVO67433.1"/>
    </source>
</evidence>
<dbReference type="AlphaFoldDB" id="A0A7K4HQ98"/>
<protein>
    <submittedName>
        <fullName evidence="2">S-layer protein</fullName>
    </submittedName>
</protein>
<feature type="transmembrane region" description="Helical" evidence="1">
    <location>
        <begin position="400"/>
        <end position="422"/>
    </location>
</feature>
<comment type="caution">
    <text evidence="2">The sequence shown here is derived from an EMBL/GenBank/DDBJ whole genome shotgun (WGS) entry which is preliminary data.</text>
</comment>
<dbReference type="Proteomes" id="UP000570823">
    <property type="component" value="Unassembled WGS sequence"/>
</dbReference>
<keyword evidence="1" id="KW-0812">Transmembrane</keyword>
<gene>
    <name evidence="2" type="ORF">HWN36_08980</name>
</gene>
<sequence length="428" mass="45079">MDIRKLLFLSLFMAVLTVPALAGVESLYGSPDLSATVSGTNEFAPGDEVTLQVIVSNTGLNTVIQVTSSTISPPDAPNLAKLVQAGLSAGSAPITIKSEPQQIGDIAGGASKTVNFVVKIDRNAPAGSYDLPLSLTYTYADWTDSESGTLIRTGYLKKTETINIPVKVTSDVNLEVVSTSTEYLNVGTEGYLHLTLSNTGHEQATKAVATLVRDSSSPLIPTDGSVYIGDFNPGDVATVTFKVSASSNAGAQTYPIGVYVEYKKSNGETSKSDTETVGVPVGGKIEFAVVSEAPVVRPGEKATLEVTYKNTGAAMAYNAQSRISSVDPFTSSDDTAYLGDLAPGETAVARYYVTVDAGATIKQYGLDTEIRYRDALDNSQISDTMKLPVSVEKTGSATDIFSNPIVILLIAAVLIGAGYYIFKKRKAE</sequence>
<keyword evidence="1" id="KW-1133">Transmembrane helix</keyword>
<evidence type="ECO:0000313" key="3">
    <source>
        <dbReference type="Proteomes" id="UP000570823"/>
    </source>
</evidence>
<keyword evidence="3" id="KW-1185">Reference proteome</keyword>
<keyword evidence="1" id="KW-0472">Membrane</keyword>
<reference evidence="2 3" key="1">
    <citation type="submission" date="2020-06" db="EMBL/GenBank/DDBJ databases">
        <title>Methanofollis fontis sp. nov., a methanogen isolated from marine sediments near a cold seep at Four-Way Closure Ridge offshore southwestern Taiwan.</title>
        <authorList>
            <person name="Chen S.-C."/>
            <person name="Teng N.-H."/>
            <person name="Lin Y.-S."/>
            <person name="Lai M.-C."/>
            <person name="Chen H.-H."/>
            <person name="Wang C.-C."/>
        </authorList>
    </citation>
    <scope>NUCLEOTIDE SEQUENCE [LARGE SCALE GENOMIC DNA]</scope>
    <source>
        <strain evidence="2 3">DSM 2702</strain>
    </source>
</reference>
<dbReference type="EMBL" id="JABXWR010000001">
    <property type="protein sequence ID" value="NVO67433.1"/>
    <property type="molecule type" value="Genomic_DNA"/>
</dbReference>
<organism evidence="2 3">
    <name type="scientific">Methanofollis tationis</name>
    <dbReference type="NCBI Taxonomy" id="81417"/>
    <lineage>
        <taxon>Archaea</taxon>
        <taxon>Methanobacteriati</taxon>
        <taxon>Methanobacteriota</taxon>
        <taxon>Stenosarchaea group</taxon>
        <taxon>Methanomicrobia</taxon>
        <taxon>Methanomicrobiales</taxon>
        <taxon>Methanomicrobiaceae</taxon>
        <taxon>Methanofollis</taxon>
    </lineage>
</organism>
<dbReference type="PANTHER" id="PTHR35902">
    <property type="entry name" value="S-LAYER DOMAIN-LIKE PROTEIN-RELATED"/>
    <property type="match status" value="1"/>
</dbReference>
<dbReference type="InterPro" id="IPR013783">
    <property type="entry name" value="Ig-like_fold"/>
</dbReference>
<dbReference type="PANTHER" id="PTHR35902:SF3">
    <property type="entry name" value="NPCBM-ASSOCIATED, NEW3 DOMAIN OF ALPHA-GALACTOSIDASE"/>
    <property type="match status" value="1"/>
</dbReference>
<dbReference type="OrthoDB" id="56770at2157"/>
<evidence type="ECO:0000256" key="1">
    <source>
        <dbReference type="SAM" id="Phobius"/>
    </source>
</evidence>
<dbReference type="Gene3D" id="2.60.40.10">
    <property type="entry name" value="Immunoglobulins"/>
    <property type="match status" value="2"/>
</dbReference>
<accession>A0A7K4HQ98</accession>